<dbReference type="EMBL" id="HACG01009897">
    <property type="protein sequence ID" value="CEK56762.1"/>
    <property type="molecule type" value="Transcribed_RNA"/>
</dbReference>
<feature type="non-terminal residue" evidence="1">
    <location>
        <position position="1"/>
    </location>
</feature>
<name>A0A0B6YKP4_9EUPU</name>
<dbReference type="AlphaFoldDB" id="A0A0B6YKP4"/>
<evidence type="ECO:0000313" key="1">
    <source>
        <dbReference type="EMBL" id="CEK56762.1"/>
    </source>
</evidence>
<gene>
    <name evidence="1" type="primary">ORF28450</name>
</gene>
<organism evidence="1">
    <name type="scientific">Arion vulgaris</name>
    <dbReference type="NCBI Taxonomy" id="1028688"/>
    <lineage>
        <taxon>Eukaryota</taxon>
        <taxon>Metazoa</taxon>
        <taxon>Spiralia</taxon>
        <taxon>Lophotrochozoa</taxon>
        <taxon>Mollusca</taxon>
        <taxon>Gastropoda</taxon>
        <taxon>Heterobranchia</taxon>
        <taxon>Euthyneura</taxon>
        <taxon>Panpulmonata</taxon>
        <taxon>Eupulmonata</taxon>
        <taxon>Stylommatophora</taxon>
        <taxon>Helicina</taxon>
        <taxon>Arionoidea</taxon>
        <taxon>Arionidae</taxon>
        <taxon>Arion</taxon>
    </lineage>
</organism>
<reference evidence="1" key="1">
    <citation type="submission" date="2014-12" db="EMBL/GenBank/DDBJ databases">
        <title>Insight into the proteome of Arion vulgaris.</title>
        <authorList>
            <person name="Aradska J."/>
            <person name="Bulat T."/>
            <person name="Smidak R."/>
            <person name="Sarate P."/>
            <person name="Gangsoo J."/>
            <person name="Sialana F."/>
            <person name="Bilban M."/>
            <person name="Lubec G."/>
        </authorList>
    </citation>
    <scope>NUCLEOTIDE SEQUENCE</scope>
    <source>
        <tissue evidence="1">Skin</tissue>
    </source>
</reference>
<accession>A0A0B6YKP4</accession>
<proteinExistence type="predicted"/>
<protein>
    <submittedName>
        <fullName evidence="1">Uncharacterized protein</fullName>
    </submittedName>
</protein>
<sequence length="131" mass="14354">ACANLGKFLKEINSTDVFNEVTSNCRILSPCLQECVDTIVKYMKIEPCMNGNIWEFIQGQLTNFGGLGQEFLSRIASCKTEAMMALTSPTPPPPEPQQTTDGAAETTTTLYLMSYLTTTAIIITIATTLQF</sequence>